<keyword evidence="5" id="KW-0804">Transcription</keyword>
<evidence type="ECO:0000259" key="6">
    <source>
        <dbReference type="PROSITE" id="PS50943"/>
    </source>
</evidence>
<evidence type="ECO:0000256" key="4">
    <source>
        <dbReference type="ARBA" id="ARBA00023125"/>
    </source>
</evidence>
<dbReference type="SUPFAM" id="SSF51306">
    <property type="entry name" value="LexA/Signal peptidase"/>
    <property type="match status" value="1"/>
</dbReference>
<dbReference type="GO" id="GO:0003677">
    <property type="term" value="F:DNA binding"/>
    <property type="evidence" value="ECO:0007669"/>
    <property type="project" value="UniProtKB-KW"/>
</dbReference>
<proteinExistence type="predicted"/>
<dbReference type="Pfam" id="PF00717">
    <property type="entry name" value="Peptidase_S24"/>
    <property type="match status" value="1"/>
</dbReference>
<dbReference type="SUPFAM" id="SSF47413">
    <property type="entry name" value="lambda repressor-like DNA-binding domains"/>
    <property type="match status" value="1"/>
</dbReference>
<feature type="domain" description="HTH cro/C1-type" evidence="6">
    <location>
        <begin position="33"/>
        <end position="90"/>
    </location>
</feature>
<dbReference type="GO" id="GO:0016020">
    <property type="term" value="C:membrane"/>
    <property type="evidence" value="ECO:0007669"/>
    <property type="project" value="InterPro"/>
</dbReference>
<dbReference type="GO" id="GO:0004252">
    <property type="term" value="F:serine-type endopeptidase activity"/>
    <property type="evidence" value="ECO:0007669"/>
    <property type="project" value="InterPro"/>
</dbReference>
<dbReference type="PROSITE" id="PS00501">
    <property type="entry name" value="SPASE_I_1"/>
    <property type="match status" value="1"/>
</dbReference>
<evidence type="ECO:0000256" key="1">
    <source>
        <dbReference type="ARBA" id="ARBA00022670"/>
    </source>
</evidence>
<evidence type="ECO:0000313" key="7">
    <source>
        <dbReference type="EMBL" id="SEG13250.1"/>
    </source>
</evidence>
<dbReference type="InterPro" id="IPR039418">
    <property type="entry name" value="LexA-like"/>
</dbReference>
<dbReference type="EMBL" id="FNVQ01000001">
    <property type="protein sequence ID" value="SEG13250.1"/>
    <property type="molecule type" value="Genomic_DNA"/>
</dbReference>
<keyword evidence="8" id="KW-1185">Reference proteome</keyword>
<dbReference type="InterPro" id="IPR019756">
    <property type="entry name" value="Pept_S26A_signal_pept_1_Ser-AS"/>
</dbReference>
<dbReference type="Gene3D" id="2.10.109.10">
    <property type="entry name" value="Umud Fragment, subunit A"/>
    <property type="match status" value="1"/>
</dbReference>
<keyword evidence="3" id="KW-0805">Transcription regulation</keyword>
<dbReference type="PANTHER" id="PTHR40661:SF3">
    <property type="entry name" value="FELS-1 PROPHAGE TRANSCRIPTIONAL REGULATOR"/>
    <property type="match status" value="1"/>
</dbReference>
<dbReference type="InterPro" id="IPR015927">
    <property type="entry name" value="Peptidase_S24_S26A/B/C"/>
</dbReference>
<dbReference type="PROSITE" id="PS50943">
    <property type="entry name" value="HTH_CROC1"/>
    <property type="match status" value="1"/>
</dbReference>
<gene>
    <name evidence="7" type="ORF">SAMN05444390_1011447</name>
</gene>
<keyword evidence="2" id="KW-0378">Hydrolase</keyword>
<evidence type="ECO:0000256" key="5">
    <source>
        <dbReference type="ARBA" id="ARBA00023163"/>
    </source>
</evidence>
<dbReference type="GO" id="GO:0006508">
    <property type="term" value="P:proteolysis"/>
    <property type="evidence" value="ECO:0007669"/>
    <property type="project" value="UniProtKB-KW"/>
</dbReference>
<protein>
    <submittedName>
        <fullName evidence="7">Phage repressor protein C, contains Cro/C1-type HTH and peptisase s24 domains</fullName>
    </submittedName>
</protein>
<dbReference type="InterPro" id="IPR001387">
    <property type="entry name" value="Cro/C1-type_HTH"/>
</dbReference>
<dbReference type="Gene3D" id="1.10.260.40">
    <property type="entry name" value="lambda repressor-like DNA-binding domains"/>
    <property type="match status" value="1"/>
</dbReference>
<evidence type="ECO:0000256" key="3">
    <source>
        <dbReference type="ARBA" id="ARBA00023015"/>
    </source>
</evidence>
<dbReference type="Proteomes" id="UP000236745">
    <property type="component" value="Unassembled WGS sequence"/>
</dbReference>
<evidence type="ECO:0000256" key="2">
    <source>
        <dbReference type="ARBA" id="ARBA00022801"/>
    </source>
</evidence>
<name>A0A1H5XPH2_9GAMM</name>
<dbReference type="AlphaFoldDB" id="A0A1H5XPH2"/>
<dbReference type="SMART" id="SM00530">
    <property type="entry name" value="HTH_XRE"/>
    <property type="match status" value="1"/>
</dbReference>
<dbReference type="PANTHER" id="PTHR40661">
    <property type="match status" value="1"/>
</dbReference>
<dbReference type="InterPro" id="IPR036286">
    <property type="entry name" value="LexA/Signal_pep-like_sf"/>
</dbReference>
<accession>A0A1H5XPH2</accession>
<sequence>MLSLSQPQKYPGHVVQFSGVDNNSYMDNVSRNVAALMTALQISQRELARRAGVSQPTIHKIVKGGGRGGTDRSKYIDKVAEALGVKVEDLYKETTPISSFTGETPRQAKDTTPLYRGITEERYAQIPVRSGASLSAGSGFFVDDEQATETVPVSLERLRSLGVSPSSAEIVNVSGESMFPTLWDGDQVLVDTAKNRPQNDKVFAFLFDGETRVKRFSRKLDGSWRIISDNEDKNQYPDEVLANHNMDMISIIGEVMILTYRRI</sequence>
<dbReference type="InterPro" id="IPR010982">
    <property type="entry name" value="Lambda_DNA-bd_dom_sf"/>
</dbReference>
<dbReference type="CDD" id="cd00093">
    <property type="entry name" value="HTH_XRE"/>
    <property type="match status" value="1"/>
</dbReference>
<organism evidence="7 8">
    <name type="scientific">Marinobacterium lutimaris</name>
    <dbReference type="NCBI Taxonomy" id="568106"/>
    <lineage>
        <taxon>Bacteria</taxon>
        <taxon>Pseudomonadati</taxon>
        <taxon>Pseudomonadota</taxon>
        <taxon>Gammaproteobacteria</taxon>
        <taxon>Oceanospirillales</taxon>
        <taxon>Oceanospirillaceae</taxon>
        <taxon>Marinobacterium</taxon>
    </lineage>
</organism>
<dbReference type="Pfam" id="PF01381">
    <property type="entry name" value="HTH_3"/>
    <property type="match status" value="1"/>
</dbReference>
<keyword evidence="4" id="KW-0238">DNA-binding</keyword>
<reference evidence="7 8" key="1">
    <citation type="submission" date="2016-10" db="EMBL/GenBank/DDBJ databases">
        <authorList>
            <person name="de Groot N.N."/>
        </authorList>
    </citation>
    <scope>NUCLEOTIDE SEQUENCE [LARGE SCALE GENOMIC DNA]</scope>
    <source>
        <strain evidence="7 8">DSM 22012</strain>
    </source>
</reference>
<dbReference type="CDD" id="cd06529">
    <property type="entry name" value="S24_LexA-like"/>
    <property type="match status" value="1"/>
</dbReference>
<keyword evidence="1" id="KW-0645">Protease</keyword>
<evidence type="ECO:0000313" key="8">
    <source>
        <dbReference type="Proteomes" id="UP000236745"/>
    </source>
</evidence>